<keyword evidence="5" id="KW-1185">Reference proteome</keyword>
<accession>A0ABV8KF91</accession>
<feature type="transmembrane region" description="Helical" evidence="2">
    <location>
        <begin position="85"/>
        <end position="110"/>
    </location>
</feature>
<dbReference type="RefSeq" id="WP_377541574.1">
    <property type="nucleotide sequence ID" value="NZ_JBHSBN010000001.1"/>
</dbReference>
<gene>
    <name evidence="4" type="ORF">ACFOX0_01650</name>
</gene>
<feature type="compositionally biased region" description="Pro residues" evidence="1">
    <location>
        <begin position="15"/>
        <end position="27"/>
    </location>
</feature>
<evidence type="ECO:0000313" key="5">
    <source>
        <dbReference type="Proteomes" id="UP001595868"/>
    </source>
</evidence>
<evidence type="ECO:0000259" key="3">
    <source>
        <dbReference type="Pfam" id="PF13828"/>
    </source>
</evidence>
<reference evidence="5" key="1">
    <citation type="journal article" date="2019" name="Int. J. Syst. Evol. Microbiol.">
        <title>The Global Catalogue of Microorganisms (GCM) 10K type strain sequencing project: providing services to taxonomists for standard genome sequencing and annotation.</title>
        <authorList>
            <consortium name="The Broad Institute Genomics Platform"/>
            <consortium name="The Broad Institute Genome Sequencing Center for Infectious Disease"/>
            <person name="Wu L."/>
            <person name="Ma J."/>
        </authorList>
    </citation>
    <scope>NUCLEOTIDE SEQUENCE [LARGE SCALE GENOMIC DNA]</scope>
    <source>
        <strain evidence="5">2902at01</strain>
    </source>
</reference>
<keyword evidence="2" id="KW-0812">Transmembrane</keyword>
<feature type="transmembrane region" description="Helical" evidence="2">
    <location>
        <begin position="39"/>
        <end position="64"/>
    </location>
</feature>
<proteinExistence type="predicted"/>
<dbReference type="Proteomes" id="UP001595868">
    <property type="component" value="Unassembled WGS sequence"/>
</dbReference>
<comment type="caution">
    <text evidence="4">The sequence shown here is derived from an EMBL/GenBank/DDBJ whole genome shotgun (WGS) entry which is preliminary data.</text>
</comment>
<name>A0ABV8KF91_9ACTN</name>
<organism evidence="4 5">
    <name type="scientific">Micromonospora zhanjiangensis</name>
    <dbReference type="NCBI Taxonomy" id="1522057"/>
    <lineage>
        <taxon>Bacteria</taxon>
        <taxon>Bacillati</taxon>
        <taxon>Actinomycetota</taxon>
        <taxon>Actinomycetes</taxon>
        <taxon>Micromonosporales</taxon>
        <taxon>Micromonosporaceae</taxon>
        <taxon>Micromonospora</taxon>
    </lineage>
</organism>
<evidence type="ECO:0000256" key="2">
    <source>
        <dbReference type="SAM" id="Phobius"/>
    </source>
</evidence>
<keyword evidence="2" id="KW-1133">Transmembrane helix</keyword>
<protein>
    <submittedName>
        <fullName evidence="4">DUF4190 domain-containing protein</fullName>
    </submittedName>
</protein>
<evidence type="ECO:0000313" key="4">
    <source>
        <dbReference type="EMBL" id="MFC4104645.1"/>
    </source>
</evidence>
<evidence type="ECO:0000256" key="1">
    <source>
        <dbReference type="SAM" id="MobiDB-lite"/>
    </source>
</evidence>
<feature type="region of interest" description="Disordered" evidence="1">
    <location>
        <begin position="1"/>
        <end position="27"/>
    </location>
</feature>
<keyword evidence="2" id="KW-0472">Membrane</keyword>
<dbReference type="Pfam" id="PF13828">
    <property type="entry name" value="DUF4190"/>
    <property type="match status" value="1"/>
</dbReference>
<dbReference type="InterPro" id="IPR025241">
    <property type="entry name" value="DUF4190"/>
</dbReference>
<feature type="domain" description="DUF4190" evidence="3">
    <location>
        <begin position="39"/>
        <end position="100"/>
    </location>
</feature>
<dbReference type="EMBL" id="JBHSBN010000001">
    <property type="protein sequence ID" value="MFC4104645.1"/>
    <property type="molecule type" value="Genomic_DNA"/>
</dbReference>
<sequence>MDTPETNTPPGGELVPPPPGWQQPGYGYPPYPVRRTNGMAIAALVVGVVSLFSCQLIGIVAIVLGNKARAEIRASGEDGDGLAQAGVIVGWCAVGLAALFILLFVGYFGFLAVMFGTVASTGAGAN</sequence>